<dbReference type="SUPFAM" id="SSF51735">
    <property type="entry name" value="NAD(P)-binding Rossmann-fold domains"/>
    <property type="match status" value="1"/>
</dbReference>
<organism evidence="4 5">
    <name type="scientific">Trypanosoma cruzi</name>
    <dbReference type="NCBI Taxonomy" id="5693"/>
    <lineage>
        <taxon>Eukaryota</taxon>
        <taxon>Discoba</taxon>
        <taxon>Euglenozoa</taxon>
        <taxon>Kinetoplastea</taxon>
        <taxon>Metakinetoplastina</taxon>
        <taxon>Trypanosomatida</taxon>
        <taxon>Trypanosomatidae</taxon>
        <taxon>Trypanosoma</taxon>
        <taxon>Schizotrypanum</taxon>
    </lineage>
</organism>
<dbReference type="GO" id="GO:0070402">
    <property type="term" value="F:NADPH binding"/>
    <property type="evidence" value="ECO:0007669"/>
    <property type="project" value="TreeGrafter"/>
</dbReference>
<dbReference type="InterPro" id="IPR011032">
    <property type="entry name" value="GroES-like_sf"/>
</dbReference>
<accession>A0A2V2VFR2</accession>
<dbReference type="Gene3D" id="3.40.50.720">
    <property type="entry name" value="NAD(P)-binding Rossmann-like Domain"/>
    <property type="match status" value="1"/>
</dbReference>
<dbReference type="VEuPathDB" id="TriTrypDB:C4B63_23g34"/>
<name>A0A2V2VFR2_TRYCR</name>
<evidence type="ECO:0000313" key="4">
    <source>
        <dbReference type="EMBL" id="PWU95111.1"/>
    </source>
</evidence>
<feature type="domain" description="Enoyl reductase (ER)" evidence="3">
    <location>
        <begin position="9"/>
        <end position="327"/>
    </location>
</feature>
<evidence type="ECO:0000313" key="5">
    <source>
        <dbReference type="Proteomes" id="UP000246121"/>
    </source>
</evidence>
<dbReference type="InterPro" id="IPR020843">
    <property type="entry name" value="ER"/>
</dbReference>
<dbReference type="GO" id="GO:0003960">
    <property type="term" value="F:quinone reductase (NADPH) activity"/>
    <property type="evidence" value="ECO:0007669"/>
    <property type="project" value="InterPro"/>
</dbReference>
<evidence type="ECO:0000256" key="2">
    <source>
        <dbReference type="ARBA" id="ARBA00023002"/>
    </source>
</evidence>
<dbReference type="Pfam" id="PF08240">
    <property type="entry name" value="ADH_N"/>
    <property type="match status" value="1"/>
</dbReference>
<proteinExistence type="predicted"/>
<dbReference type="InterPro" id="IPR013154">
    <property type="entry name" value="ADH-like_N"/>
</dbReference>
<dbReference type="VEuPathDB" id="TriTrypDB:TCDM_00376"/>
<dbReference type="AlphaFoldDB" id="A0A2V2VFR2"/>
<dbReference type="VEuPathDB" id="TriTrypDB:TcG_00905"/>
<dbReference type="Gene3D" id="3.90.180.10">
    <property type="entry name" value="Medium-chain alcohol dehydrogenases, catalytic domain"/>
    <property type="match status" value="1"/>
</dbReference>
<dbReference type="GO" id="GO:0005829">
    <property type="term" value="C:cytosol"/>
    <property type="evidence" value="ECO:0007669"/>
    <property type="project" value="TreeGrafter"/>
</dbReference>
<evidence type="ECO:0000259" key="3">
    <source>
        <dbReference type="SMART" id="SM00829"/>
    </source>
</evidence>
<dbReference type="VEuPathDB" id="TriTrypDB:BCY84_15333"/>
<dbReference type="Proteomes" id="UP000246121">
    <property type="component" value="Unassembled WGS sequence"/>
</dbReference>
<dbReference type="InterPro" id="IPR036291">
    <property type="entry name" value="NAD(P)-bd_dom_sf"/>
</dbReference>
<dbReference type="VEuPathDB" id="TriTrypDB:C3747_14g340"/>
<dbReference type="SMART" id="SM00829">
    <property type="entry name" value="PKS_ER"/>
    <property type="match status" value="1"/>
</dbReference>
<gene>
    <name evidence="4" type="ORF">C4B63_23g34</name>
</gene>
<dbReference type="VEuPathDB" id="TriTrypDB:ECC02_001644"/>
<dbReference type="InterPro" id="IPR047618">
    <property type="entry name" value="QOR-like"/>
</dbReference>
<dbReference type="GO" id="GO:0035925">
    <property type="term" value="F:mRNA 3'-UTR AU-rich region binding"/>
    <property type="evidence" value="ECO:0007669"/>
    <property type="project" value="TreeGrafter"/>
</dbReference>
<protein>
    <submittedName>
        <fullName evidence="4">Putative quinone oxidoreductase</fullName>
    </submittedName>
</protein>
<evidence type="ECO:0000256" key="1">
    <source>
        <dbReference type="ARBA" id="ARBA00022857"/>
    </source>
</evidence>
<keyword evidence="2" id="KW-0560">Oxidoreductase</keyword>
<dbReference type="VEuPathDB" id="TriTrypDB:TcBrA4_0130940"/>
<reference evidence="4 5" key="1">
    <citation type="journal article" date="2018" name="Microb. Genom.">
        <title>Expanding an expanded genome: long-read sequencing of Trypanosoma cruzi.</title>
        <authorList>
            <person name="Berna L."/>
            <person name="Rodriguez M."/>
            <person name="Chiribao M.L."/>
            <person name="Parodi-Talice A."/>
            <person name="Pita S."/>
            <person name="Rijo G."/>
            <person name="Alvarez-Valin F."/>
            <person name="Robello C."/>
        </authorList>
    </citation>
    <scope>NUCLEOTIDE SEQUENCE [LARGE SCALE GENOMIC DNA]</scope>
    <source>
        <strain evidence="4 5">Dm28c</strain>
    </source>
</reference>
<dbReference type="EMBL" id="PRFA01000023">
    <property type="protein sequence ID" value="PWU95111.1"/>
    <property type="molecule type" value="Genomic_DNA"/>
</dbReference>
<dbReference type="CDD" id="cd05286">
    <property type="entry name" value="QOR2"/>
    <property type="match status" value="1"/>
</dbReference>
<dbReference type="VEuPathDB" id="TriTrypDB:TcCLB.510265.10"/>
<dbReference type="VEuPathDB" id="TriTrypDB:Tc_MARK_3283"/>
<dbReference type="PANTHER" id="PTHR48106:SF13">
    <property type="entry name" value="QUINONE OXIDOREDUCTASE-RELATED"/>
    <property type="match status" value="1"/>
</dbReference>
<comment type="caution">
    <text evidence="4">The sequence shown here is derived from an EMBL/GenBank/DDBJ whole genome shotgun (WGS) entry which is preliminary data.</text>
</comment>
<dbReference type="PANTHER" id="PTHR48106">
    <property type="entry name" value="QUINONE OXIDOREDUCTASE PIG3-RELATED"/>
    <property type="match status" value="1"/>
</dbReference>
<dbReference type="VEuPathDB" id="TriTrypDB:TcCL_NonESM01202"/>
<dbReference type="VEuPathDB" id="TriTrypDB:TCSYLVIO_004489"/>
<dbReference type="Pfam" id="PF13602">
    <property type="entry name" value="ADH_zinc_N_2"/>
    <property type="match status" value="1"/>
</dbReference>
<dbReference type="SUPFAM" id="SSF50129">
    <property type="entry name" value="GroES-like"/>
    <property type="match status" value="1"/>
</dbReference>
<dbReference type="VEuPathDB" id="TriTrypDB:TcCLB.510311.90"/>
<sequence>MQVEVPSYGPADVLRVASSCGCDPKTILLGDDEVLVHNSYAGVNFVDTYFRSGLYKKPNLPFVPGEEGVGTVVKKGANVVSPNIGQRVAYFGNVTGSYATYCVVKMANANVVPDGVDDKAAAALLCQGLTAHYLTHDSYPCGPQSRVLVHAAAGSTGLLVCQMAKIRGAFVVGVCGGEKKAELARTVGHADHVVDYLASPDWTLEVRRLVPGGFDAVYDGVGKSTFEGSLSVLRPRGFMISFGNASGAVEAVSPLRLKDAGSVYLQRPFLADYIRDPEEKARRFADIWNWFTSKKLQVTYSREFSLADAAEAHRYLENRMSTGKVLLYCNSKAN</sequence>
<keyword evidence="1" id="KW-0521">NADP</keyword>